<evidence type="ECO:0000256" key="2">
    <source>
        <dbReference type="SAM" id="Phobius"/>
    </source>
</evidence>
<protein>
    <submittedName>
        <fullName evidence="4">Sensor histidine kinase</fullName>
    </submittedName>
</protein>
<dbReference type="Proteomes" id="UP000251993">
    <property type="component" value="Chromosome"/>
</dbReference>
<feature type="transmembrane region" description="Helical" evidence="2">
    <location>
        <begin position="149"/>
        <end position="169"/>
    </location>
</feature>
<accession>A0A344TS88</accession>
<dbReference type="Gene3D" id="3.30.565.10">
    <property type="entry name" value="Histidine kinase-like ATPase, C-terminal domain"/>
    <property type="match status" value="1"/>
</dbReference>
<keyword evidence="2" id="KW-0812">Transmembrane</keyword>
<dbReference type="OrthoDB" id="9792992at2"/>
<sequence length="369" mass="42145">MNRTYWTIAIHLLCGVSFLALPYIFAPKGFAQMAEIAHNPHEQTNLLAYLFMLGFFYLNYYVLIPKLYFAKKYVFYAGSTLLCFGVVVLMLVLVDRQDLTHQRSAALEPPPSELKTAHQLPPKFDAQNPQLPPPPPRASQEKPPFGFELSHALFLFLVGVFVSLSLRINDRLRETERQKLNTELSFLKAQINPHFLFNTLNTIYSLAIEQSSKTADAVVKLSSLMRYVMREADTDWVPLGKEFSYAENYIALQQLRLDDTVTVDFNITGKPNGQQIAPLILISFIENAFKYGVNPQEKSLVQIQLSIAENRLHLRTFNKKVRVFYDEETSSGIGIENTKTRLQLMYPSKHLLTITDVPESFTVDLTIEL</sequence>
<dbReference type="Pfam" id="PF06580">
    <property type="entry name" value="His_kinase"/>
    <property type="match status" value="1"/>
</dbReference>
<dbReference type="InterPro" id="IPR010559">
    <property type="entry name" value="Sig_transdc_His_kin_internal"/>
</dbReference>
<dbReference type="AlphaFoldDB" id="A0A344TS88"/>
<reference evidence="4 5" key="1">
    <citation type="submission" date="2018-07" db="EMBL/GenBank/DDBJ databases">
        <title>Genome sequencing of Runella.</title>
        <authorList>
            <person name="Baek M.-G."/>
            <person name="Yi H."/>
        </authorList>
    </citation>
    <scope>NUCLEOTIDE SEQUENCE [LARGE SCALE GENOMIC DNA]</scope>
    <source>
        <strain evidence="4 5">HYN0085</strain>
    </source>
</reference>
<feature type="domain" description="Signal transduction histidine kinase internal region" evidence="3">
    <location>
        <begin position="183"/>
        <end position="260"/>
    </location>
</feature>
<feature type="region of interest" description="Disordered" evidence="1">
    <location>
        <begin position="123"/>
        <end position="142"/>
    </location>
</feature>
<dbReference type="InterPro" id="IPR050640">
    <property type="entry name" value="Bact_2-comp_sensor_kinase"/>
</dbReference>
<dbReference type="EMBL" id="CP030850">
    <property type="protein sequence ID" value="AXE21509.1"/>
    <property type="molecule type" value="Genomic_DNA"/>
</dbReference>
<dbReference type="GO" id="GO:0016020">
    <property type="term" value="C:membrane"/>
    <property type="evidence" value="ECO:0007669"/>
    <property type="project" value="InterPro"/>
</dbReference>
<name>A0A344TS88_9BACT</name>
<keyword evidence="2" id="KW-1133">Transmembrane helix</keyword>
<feature type="transmembrane region" description="Helical" evidence="2">
    <location>
        <begin position="73"/>
        <end position="94"/>
    </location>
</feature>
<dbReference type="RefSeq" id="WP_114070252.1">
    <property type="nucleotide sequence ID" value="NZ_CP030850.1"/>
</dbReference>
<dbReference type="GO" id="GO:0000155">
    <property type="term" value="F:phosphorelay sensor kinase activity"/>
    <property type="evidence" value="ECO:0007669"/>
    <property type="project" value="InterPro"/>
</dbReference>
<evidence type="ECO:0000259" key="3">
    <source>
        <dbReference type="Pfam" id="PF06580"/>
    </source>
</evidence>
<gene>
    <name evidence="4" type="ORF">DR864_12315</name>
</gene>
<keyword evidence="2" id="KW-0472">Membrane</keyword>
<organism evidence="4 5">
    <name type="scientific">Runella rosea</name>
    <dbReference type="NCBI Taxonomy" id="2259595"/>
    <lineage>
        <taxon>Bacteria</taxon>
        <taxon>Pseudomonadati</taxon>
        <taxon>Bacteroidota</taxon>
        <taxon>Cytophagia</taxon>
        <taxon>Cytophagales</taxon>
        <taxon>Spirosomataceae</taxon>
        <taxon>Runella</taxon>
    </lineage>
</organism>
<feature type="transmembrane region" description="Helical" evidence="2">
    <location>
        <begin position="46"/>
        <end position="64"/>
    </location>
</feature>
<dbReference type="KEGG" id="run:DR864_12315"/>
<evidence type="ECO:0000313" key="4">
    <source>
        <dbReference type="EMBL" id="AXE21509.1"/>
    </source>
</evidence>
<feature type="transmembrane region" description="Helical" evidence="2">
    <location>
        <begin position="5"/>
        <end position="26"/>
    </location>
</feature>
<dbReference type="PANTHER" id="PTHR34220">
    <property type="entry name" value="SENSOR HISTIDINE KINASE YPDA"/>
    <property type="match status" value="1"/>
</dbReference>
<dbReference type="InterPro" id="IPR036890">
    <property type="entry name" value="HATPase_C_sf"/>
</dbReference>
<keyword evidence="4" id="KW-0418">Kinase</keyword>
<proteinExistence type="predicted"/>
<evidence type="ECO:0000313" key="5">
    <source>
        <dbReference type="Proteomes" id="UP000251993"/>
    </source>
</evidence>
<keyword evidence="5" id="KW-1185">Reference proteome</keyword>
<keyword evidence="4" id="KW-0808">Transferase</keyword>
<evidence type="ECO:0000256" key="1">
    <source>
        <dbReference type="SAM" id="MobiDB-lite"/>
    </source>
</evidence>
<dbReference type="PANTHER" id="PTHR34220:SF7">
    <property type="entry name" value="SENSOR HISTIDINE KINASE YPDA"/>
    <property type="match status" value="1"/>
</dbReference>